<dbReference type="Gene3D" id="3.40.50.300">
    <property type="entry name" value="P-loop containing nucleotide triphosphate hydrolases"/>
    <property type="match status" value="1"/>
</dbReference>
<keyword evidence="3" id="KW-0347">Helicase</keyword>
<evidence type="ECO:0000256" key="3">
    <source>
        <dbReference type="ARBA" id="ARBA00022806"/>
    </source>
</evidence>
<name>A0A0F0CJ63_9BACT</name>
<dbReference type="InterPro" id="IPR000330">
    <property type="entry name" value="SNF2_N"/>
</dbReference>
<evidence type="ECO:0000256" key="1">
    <source>
        <dbReference type="ARBA" id="ARBA00022741"/>
    </source>
</evidence>
<keyword evidence="2" id="KW-0378">Hydrolase</keyword>
<dbReference type="GO" id="GO:0016787">
    <property type="term" value="F:hydrolase activity"/>
    <property type="evidence" value="ECO:0007669"/>
    <property type="project" value="UniProtKB-KW"/>
</dbReference>
<feature type="domain" description="Helicase C-terminal" evidence="7">
    <location>
        <begin position="446"/>
        <end position="597"/>
    </location>
</feature>
<dbReference type="SMART" id="SM00487">
    <property type="entry name" value="DEXDc"/>
    <property type="match status" value="1"/>
</dbReference>
<organism evidence="8 9">
    <name type="scientific">Candidatus Omnitrophus magneticus</name>
    <dbReference type="NCBI Taxonomy" id="1609969"/>
    <lineage>
        <taxon>Bacteria</taxon>
        <taxon>Pseudomonadati</taxon>
        <taxon>Candidatus Omnitrophota</taxon>
        <taxon>Candidatus Omnitrophus</taxon>
    </lineage>
</organism>
<dbReference type="PROSITE" id="PS51192">
    <property type="entry name" value="HELICASE_ATP_BIND_1"/>
    <property type="match status" value="1"/>
</dbReference>
<evidence type="ECO:0000313" key="9">
    <source>
        <dbReference type="Proteomes" id="UP000033428"/>
    </source>
</evidence>
<feature type="coiled-coil region" evidence="5">
    <location>
        <begin position="873"/>
        <end position="900"/>
    </location>
</feature>
<dbReference type="GO" id="GO:0004386">
    <property type="term" value="F:helicase activity"/>
    <property type="evidence" value="ECO:0007669"/>
    <property type="project" value="UniProtKB-KW"/>
</dbReference>
<dbReference type="PATRIC" id="fig|1609969.3.peg.3011"/>
<evidence type="ECO:0000256" key="5">
    <source>
        <dbReference type="SAM" id="Coils"/>
    </source>
</evidence>
<gene>
    <name evidence="8" type="ORF">OMAG_002794</name>
</gene>
<dbReference type="Pfam" id="PF00176">
    <property type="entry name" value="SNF2-rel_dom"/>
    <property type="match status" value="1"/>
</dbReference>
<dbReference type="InterPro" id="IPR001650">
    <property type="entry name" value="Helicase_C-like"/>
</dbReference>
<dbReference type="SUPFAM" id="SSF52540">
    <property type="entry name" value="P-loop containing nucleoside triphosphate hydrolases"/>
    <property type="match status" value="2"/>
</dbReference>
<proteinExistence type="predicted"/>
<dbReference type="InterPro" id="IPR038718">
    <property type="entry name" value="SNF2-like_sf"/>
</dbReference>
<keyword evidence="9" id="KW-1185">Reference proteome</keyword>
<dbReference type="AlphaFoldDB" id="A0A0F0CJ63"/>
<dbReference type="PANTHER" id="PTHR10799">
    <property type="entry name" value="SNF2/RAD54 HELICASE FAMILY"/>
    <property type="match status" value="1"/>
</dbReference>
<comment type="caution">
    <text evidence="8">The sequence shown here is derived from an EMBL/GenBank/DDBJ whole genome shotgun (WGS) entry which is preliminary data.</text>
</comment>
<reference evidence="8 9" key="1">
    <citation type="submission" date="2015-02" db="EMBL/GenBank/DDBJ databases">
        <title>Single-cell genomics of uncultivated deep-branching MTB reveals a conserved set of magnetosome genes.</title>
        <authorList>
            <person name="Kolinko S."/>
            <person name="Richter M."/>
            <person name="Glockner F.O."/>
            <person name="Brachmann A."/>
            <person name="Schuler D."/>
        </authorList>
    </citation>
    <scope>NUCLEOTIDE SEQUENCE [LARGE SCALE GENOMIC DNA]</scope>
    <source>
        <strain evidence="8">SKK-01</strain>
    </source>
</reference>
<dbReference type="InterPro" id="IPR014001">
    <property type="entry name" value="Helicase_ATP-bd"/>
</dbReference>
<accession>A0A0F0CJ63</accession>
<dbReference type="InterPro" id="IPR049730">
    <property type="entry name" value="SNF2/RAD54-like_C"/>
</dbReference>
<dbReference type="InterPro" id="IPR057342">
    <property type="entry name" value="DEXDc_RapA"/>
</dbReference>
<dbReference type="SMART" id="SM00490">
    <property type="entry name" value="HELICc"/>
    <property type="match status" value="1"/>
</dbReference>
<evidence type="ECO:0000256" key="2">
    <source>
        <dbReference type="ARBA" id="ARBA00022801"/>
    </source>
</evidence>
<dbReference type="PROSITE" id="PS51194">
    <property type="entry name" value="HELICASE_CTER"/>
    <property type="match status" value="1"/>
</dbReference>
<dbReference type="EMBL" id="JYNY01000616">
    <property type="protein sequence ID" value="KJJ83338.1"/>
    <property type="molecule type" value="Genomic_DNA"/>
</dbReference>
<dbReference type="Proteomes" id="UP000033428">
    <property type="component" value="Unassembled WGS sequence"/>
</dbReference>
<protein>
    <submittedName>
        <fullName evidence="8">Type III restriction enzyme, res subunit</fullName>
    </submittedName>
</protein>
<feature type="domain" description="Helicase ATP-binding" evidence="6">
    <location>
        <begin position="50"/>
        <end position="216"/>
    </location>
</feature>
<evidence type="ECO:0000313" key="8">
    <source>
        <dbReference type="EMBL" id="KJJ83338.1"/>
    </source>
</evidence>
<dbReference type="CDD" id="cd18011">
    <property type="entry name" value="DEXDc_RapA"/>
    <property type="match status" value="1"/>
</dbReference>
<evidence type="ECO:0000256" key="4">
    <source>
        <dbReference type="ARBA" id="ARBA00022840"/>
    </source>
</evidence>
<dbReference type="Gene3D" id="3.40.50.10810">
    <property type="entry name" value="Tandem AAA-ATPase domain"/>
    <property type="match status" value="1"/>
</dbReference>
<dbReference type="CDD" id="cd18793">
    <property type="entry name" value="SF2_C_SNF"/>
    <property type="match status" value="1"/>
</dbReference>
<evidence type="ECO:0000259" key="7">
    <source>
        <dbReference type="PROSITE" id="PS51194"/>
    </source>
</evidence>
<keyword evidence="1" id="KW-0547">Nucleotide-binding</keyword>
<dbReference type="GO" id="GO:0005524">
    <property type="term" value="F:ATP binding"/>
    <property type="evidence" value="ECO:0007669"/>
    <property type="project" value="UniProtKB-KW"/>
</dbReference>
<dbReference type="Pfam" id="PF00271">
    <property type="entry name" value="Helicase_C"/>
    <property type="match status" value="1"/>
</dbReference>
<dbReference type="InterPro" id="IPR027417">
    <property type="entry name" value="P-loop_NTPase"/>
</dbReference>
<keyword evidence="4" id="KW-0067">ATP-binding</keyword>
<evidence type="ECO:0000259" key="6">
    <source>
        <dbReference type="PROSITE" id="PS51192"/>
    </source>
</evidence>
<keyword evidence="5" id="KW-0175">Coiled coil</keyword>
<sequence length="963" mass="111234">MLTEYHAKYFAYELTKRSASDSIQKLAASLADVKATVDLNPHQVEAALFAFRSPLSKGAILADEVGLGKTIEAGLVISQKWAERKRKILIIVPSNLRKQWNQELLDKFFLSSVILENASFNQEIKKGNLNPFEQGKVVICSYHFARKMDAYIKKIEWDLVVIDEAHRLRNVYKASSKIANAIKEAVAHAPKILLTATPLQNTLLELFGLVSIIDDYTFGDLKSYKSQFSRLDGSGNFDDLKARLKPVCIRNLRRQVLEYIQFTNRKAVVQEFVPSDAEQRLYEMISEYLQRENLYALPTAQRQLMTLILRRLLASSTFAISNTLGGLAQKLEGIIDVQKENETVQESIADNFETFDEIKDEWIDDEESDEDGVDKPKRVYSPAEIEQIKKEIGDLKEFERLAKSIIKNSKGEVLMTALKRGFTEIKRLGGNRKVLIFTESTRTQAYLKQILENTEYKGKMVVFNGSNTDPESREIYEKWLKRNEGTDRVSGSKTADKRAAIVEYFRDEATIMIATEAAAEGINLQFCSLVVNYDLPWNPQRIEQRIGRCHRYGQKFDVVVVNFLNKKNEADQRVYQLLDQKFRLFTGVFGASDEVLGSIESGVDFEKRIAQIYQTCRTPDEIGRSFDQLQKDLEDQIADRMNNTRQKLLENFDEEVHEKLRVNLQESNNCLSKYVHWLWQITKFFLEPYAQFDNREDAFTLVKNPFPGEVIHPGSYRVGKGGDDANIYRVGHPLAQRIIEQCKHTATPNIRLTFHYSDAPKKISIVDSLVKKSGWLMVKFLTITSFESEDHVLLFGVTDDGQVLEEEQCQRLFSVSADKSEFNDRSALDIVGQKINNLYEGRKKDILARMSARDCRYFETELDKMDKWAEDRRESLRVDLKDTEDRVKELKKQARLASNLPEKLKLEKERRQHETKRDASWRAYEQEAKVIESKKDGFIDEIEKKLKPRINEETLFMIRWEVV</sequence>